<feature type="domain" description="Methyltransferase type 11" evidence="5">
    <location>
        <begin position="225"/>
        <end position="285"/>
    </location>
</feature>
<dbReference type="PANTHER" id="PTHR42912">
    <property type="entry name" value="METHYLTRANSFERASE"/>
    <property type="match status" value="1"/>
</dbReference>
<dbReference type="InterPro" id="IPR029063">
    <property type="entry name" value="SAM-dependent_MTases_sf"/>
</dbReference>
<name>A0A1E7FGR4_9STRA</name>
<dbReference type="GO" id="GO:0032259">
    <property type="term" value="P:methylation"/>
    <property type="evidence" value="ECO:0007669"/>
    <property type="project" value="UniProtKB-KW"/>
</dbReference>
<feature type="signal peptide" evidence="4">
    <location>
        <begin position="1"/>
        <end position="22"/>
    </location>
</feature>
<reference evidence="7 8" key="1">
    <citation type="submission" date="2016-09" db="EMBL/GenBank/DDBJ databases">
        <title>Extensive genetic diversity and differential bi-allelic expression allows diatom success in the polar Southern Ocean.</title>
        <authorList>
            <consortium name="DOE Joint Genome Institute"/>
            <person name="Mock T."/>
            <person name="Otillar R.P."/>
            <person name="Strauss J."/>
            <person name="Dupont C."/>
            <person name="Frickenhaus S."/>
            <person name="Maumus F."/>
            <person name="Mcmullan M."/>
            <person name="Sanges R."/>
            <person name="Schmutz J."/>
            <person name="Toseland A."/>
            <person name="Valas R."/>
            <person name="Veluchamy A."/>
            <person name="Ward B.J."/>
            <person name="Allen A."/>
            <person name="Barry K."/>
            <person name="Falciatore A."/>
            <person name="Ferrante M."/>
            <person name="Fortunato A.E."/>
            <person name="Gloeckner G."/>
            <person name="Gruber A."/>
            <person name="Hipkin R."/>
            <person name="Janech M."/>
            <person name="Kroth P."/>
            <person name="Leese F."/>
            <person name="Lindquist E."/>
            <person name="Lyon B.R."/>
            <person name="Martin J."/>
            <person name="Mayer C."/>
            <person name="Parker M."/>
            <person name="Quesneville H."/>
            <person name="Raymond J."/>
            <person name="Uhlig C."/>
            <person name="Valentin K.U."/>
            <person name="Worden A.Z."/>
            <person name="Armbrust E.V."/>
            <person name="Bowler C."/>
            <person name="Green B."/>
            <person name="Moulton V."/>
            <person name="Van Oosterhout C."/>
            <person name="Grigoriev I."/>
        </authorList>
    </citation>
    <scope>NUCLEOTIDE SEQUENCE [LARGE SCALE GENOMIC DNA]</scope>
    <source>
        <strain evidence="7 8">CCMP1102</strain>
    </source>
</reference>
<dbReference type="InterPro" id="IPR013216">
    <property type="entry name" value="Methyltransf_11"/>
</dbReference>
<keyword evidence="2 7" id="KW-0808">Transferase</keyword>
<protein>
    <submittedName>
        <fullName evidence="7">S-adenosyl-L-methionine-dependent methyltransferase</fullName>
    </submittedName>
</protein>
<keyword evidence="8" id="KW-1185">Reference proteome</keyword>
<accession>A0A1E7FGR4</accession>
<dbReference type="Pfam" id="PF13649">
    <property type="entry name" value="Methyltransf_25"/>
    <property type="match status" value="1"/>
</dbReference>
<dbReference type="PANTHER" id="PTHR42912:SF93">
    <property type="entry name" value="N6-ADENOSINE-METHYLTRANSFERASE TMT1A"/>
    <property type="match status" value="1"/>
</dbReference>
<sequence length="346" mass="38691">MVFLRNTFFVLLYLVAAALVSTDAFRAPENPTGLTTGLKSPFVVKPTTKESIIINNATIEQVGKKISAENAARSAVTRKRWAGIDLVNDHHEYWYNPSIHTFGNIGVLGALHAALAPIATKIIDVAAYDGQDVAKQLSDKVKANKVDIRTAKVLDMCCGVGVSTRALQDAFPDSKFVYGVDTSPEMINMAGFLTDHVDFFKPLVLFFTKNFSKMKTMKRSINPGQKKFRKKRAKYTRGNAEKTNFPSKSFDLVTIMYAFHEAPKGGRDKILKEAYRVLQPGGTLAVIDISTDYKPSKGMLDGEPYVLEYQKNIHRQMHTIRGFSNIRYKSLIEDHVGMWTLKKSNL</sequence>
<proteinExistence type="predicted"/>
<dbReference type="InterPro" id="IPR041698">
    <property type="entry name" value="Methyltransf_25"/>
</dbReference>
<keyword evidence="1 7" id="KW-0489">Methyltransferase</keyword>
<feature type="chain" id="PRO_5009193075" evidence="4">
    <location>
        <begin position="23"/>
        <end position="346"/>
    </location>
</feature>
<dbReference type="SUPFAM" id="SSF53335">
    <property type="entry name" value="S-adenosyl-L-methionine-dependent methyltransferases"/>
    <property type="match status" value="1"/>
</dbReference>
<evidence type="ECO:0000256" key="3">
    <source>
        <dbReference type="ARBA" id="ARBA00022691"/>
    </source>
</evidence>
<evidence type="ECO:0000256" key="4">
    <source>
        <dbReference type="SAM" id="SignalP"/>
    </source>
</evidence>
<dbReference type="Gene3D" id="3.40.50.150">
    <property type="entry name" value="Vaccinia Virus protein VP39"/>
    <property type="match status" value="1"/>
</dbReference>
<gene>
    <name evidence="7" type="ORF">FRACYDRAFT_184382</name>
</gene>
<evidence type="ECO:0000256" key="1">
    <source>
        <dbReference type="ARBA" id="ARBA00022603"/>
    </source>
</evidence>
<evidence type="ECO:0000259" key="6">
    <source>
        <dbReference type="Pfam" id="PF13649"/>
    </source>
</evidence>
<dbReference type="InterPro" id="IPR023576">
    <property type="entry name" value="UbiE/COQ5_MeTrFase_CS"/>
</dbReference>
<evidence type="ECO:0000313" key="8">
    <source>
        <dbReference type="Proteomes" id="UP000095751"/>
    </source>
</evidence>
<keyword evidence="3" id="KW-0949">S-adenosyl-L-methionine</keyword>
<dbReference type="InParanoid" id="A0A1E7FGR4"/>
<dbReference type="GO" id="GO:0008757">
    <property type="term" value="F:S-adenosylmethionine-dependent methyltransferase activity"/>
    <property type="evidence" value="ECO:0007669"/>
    <property type="project" value="InterPro"/>
</dbReference>
<keyword evidence="4" id="KW-0732">Signal</keyword>
<dbReference type="InterPro" id="IPR050508">
    <property type="entry name" value="Methyltransf_Superfamily"/>
</dbReference>
<dbReference type="Proteomes" id="UP000095751">
    <property type="component" value="Unassembled WGS sequence"/>
</dbReference>
<organism evidence="7 8">
    <name type="scientific">Fragilariopsis cylindrus CCMP1102</name>
    <dbReference type="NCBI Taxonomy" id="635003"/>
    <lineage>
        <taxon>Eukaryota</taxon>
        <taxon>Sar</taxon>
        <taxon>Stramenopiles</taxon>
        <taxon>Ochrophyta</taxon>
        <taxon>Bacillariophyta</taxon>
        <taxon>Bacillariophyceae</taxon>
        <taxon>Bacillariophycidae</taxon>
        <taxon>Bacillariales</taxon>
        <taxon>Bacillariaceae</taxon>
        <taxon>Fragilariopsis</taxon>
    </lineage>
</organism>
<dbReference type="OrthoDB" id="2013972at2759"/>
<dbReference type="CDD" id="cd02440">
    <property type="entry name" value="AdoMet_MTases"/>
    <property type="match status" value="1"/>
</dbReference>
<dbReference type="PROSITE" id="PS01184">
    <property type="entry name" value="UBIE_2"/>
    <property type="match status" value="1"/>
</dbReference>
<dbReference type="Pfam" id="PF08241">
    <property type="entry name" value="Methyltransf_11"/>
    <property type="match status" value="1"/>
</dbReference>
<evidence type="ECO:0000259" key="5">
    <source>
        <dbReference type="Pfam" id="PF08241"/>
    </source>
</evidence>
<evidence type="ECO:0000313" key="7">
    <source>
        <dbReference type="EMBL" id="OEU17324.1"/>
    </source>
</evidence>
<evidence type="ECO:0000256" key="2">
    <source>
        <dbReference type="ARBA" id="ARBA00022679"/>
    </source>
</evidence>
<dbReference type="EMBL" id="KV784357">
    <property type="protein sequence ID" value="OEU17324.1"/>
    <property type="molecule type" value="Genomic_DNA"/>
</dbReference>
<dbReference type="KEGG" id="fcy:FRACYDRAFT_184382"/>
<feature type="domain" description="Methyltransferase" evidence="6">
    <location>
        <begin position="153"/>
        <end position="190"/>
    </location>
</feature>
<dbReference type="AlphaFoldDB" id="A0A1E7FGR4"/>